<name>A0A9Q0GM86_9MAGN</name>
<reference evidence="2" key="1">
    <citation type="journal article" date="2023" name="Plant J.">
        <title>The genome of the king protea, Protea cynaroides.</title>
        <authorList>
            <person name="Chang J."/>
            <person name="Duong T.A."/>
            <person name="Schoeman C."/>
            <person name="Ma X."/>
            <person name="Roodt D."/>
            <person name="Barker N."/>
            <person name="Li Z."/>
            <person name="Van de Peer Y."/>
            <person name="Mizrachi E."/>
        </authorList>
    </citation>
    <scope>NUCLEOTIDE SEQUENCE</scope>
    <source>
        <tissue evidence="2">Young leaves</tissue>
    </source>
</reference>
<proteinExistence type="predicted"/>
<organism evidence="2 3">
    <name type="scientific">Protea cynaroides</name>
    <dbReference type="NCBI Taxonomy" id="273540"/>
    <lineage>
        <taxon>Eukaryota</taxon>
        <taxon>Viridiplantae</taxon>
        <taxon>Streptophyta</taxon>
        <taxon>Embryophyta</taxon>
        <taxon>Tracheophyta</taxon>
        <taxon>Spermatophyta</taxon>
        <taxon>Magnoliopsida</taxon>
        <taxon>Proteales</taxon>
        <taxon>Proteaceae</taxon>
        <taxon>Protea</taxon>
    </lineage>
</organism>
<dbReference type="EMBL" id="JAMYWD010000695">
    <property type="protein sequence ID" value="KAJ4948010.1"/>
    <property type="molecule type" value="Genomic_DNA"/>
</dbReference>
<comment type="caution">
    <text evidence="2">The sequence shown here is derived from an EMBL/GenBank/DDBJ whole genome shotgun (WGS) entry which is preliminary data.</text>
</comment>
<evidence type="ECO:0000313" key="1">
    <source>
        <dbReference type="EMBL" id="KAJ4948010.1"/>
    </source>
</evidence>
<evidence type="ECO:0000313" key="2">
    <source>
        <dbReference type="EMBL" id="KAJ4949904.1"/>
    </source>
</evidence>
<evidence type="ECO:0000313" key="3">
    <source>
        <dbReference type="Proteomes" id="UP001141806"/>
    </source>
</evidence>
<sequence>MRGRGSASVFFAGKHQEFSDAIISYPDNIVYDPPGINLPFLGVPELEAAKGDSRWFGDLANKSIQQLDIINQDKDSPKAAKEIRRPKNQYKTRLAITN</sequence>
<accession>A0A9Q0GM86</accession>
<gene>
    <name evidence="2" type="ORF">NE237_008244</name>
    <name evidence="1" type="ORF">NE237_016294</name>
</gene>
<protein>
    <submittedName>
        <fullName evidence="2">Uncharacterized protein</fullName>
    </submittedName>
</protein>
<dbReference type="EMBL" id="JAMYWD010000057">
    <property type="protein sequence ID" value="KAJ4949904.1"/>
    <property type="molecule type" value="Genomic_DNA"/>
</dbReference>
<dbReference type="Proteomes" id="UP001141806">
    <property type="component" value="Unassembled WGS sequence"/>
</dbReference>
<keyword evidence="3" id="KW-1185">Reference proteome</keyword>
<dbReference type="AlphaFoldDB" id="A0A9Q0GM86"/>